<evidence type="ECO:0000256" key="6">
    <source>
        <dbReference type="ARBA" id="ARBA00022692"/>
    </source>
</evidence>
<dbReference type="Gene3D" id="3.30.450.20">
    <property type="entry name" value="PAS domain"/>
    <property type="match status" value="1"/>
</dbReference>
<dbReference type="GO" id="GO:0030295">
    <property type="term" value="F:protein kinase activator activity"/>
    <property type="evidence" value="ECO:0007669"/>
    <property type="project" value="TreeGrafter"/>
</dbReference>
<keyword evidence="9" id="KW-0067">ATP-binding</keyword>
<feature type="domain" description="Histidine kinase" evidence="13">
    <location>
        <begin position="136"/>
        <end position="356"/>
    </location>
</feature>
<dbReference type="GO" id="GO:0006355">
    <property type="term" value="P:regulation of DNA-templated transcription"/>
    <property type="evidence" value="ECO:0007669"/>
    <property type="project" value="InterPro"/>
</dbReference>
<evidence type="ECO:0000313" key="15">
    <source>
        <dbReference type="EMBL" id="OGZ27327.1"/>
    </source>
</evidence>
<evidence type="ECO:0000259" key="14">
    <source>
        <dbReference type="PROSITE" id="PS50112"/>
    </source>
</evidence>
<keyword evidence="10" id="KW-1133">Transmembrane helix</keyword>
<dbReference type="SUPFAM" id="SSF55874">
    <property type="entry name" value="ATPase domain of HSP90 chaperone/DNA topoisomerase II/histidine kinase"/>
    <property type="match status" value="1"/>
</dbReference>
<dbReference type="PANTHER" id="PTHR42878:SF7">
    <property type="entry name" value="SENSOR HISTIDINE KINASE GLRK"/>
    <property type="match status" value="1"/>
</dbReference>
<sequence>MFWNKEKKEENNGMQGSDLTIVNYLTDGLLVFDKNNRLFLLNPQAKKILDVEDKDVLGKSTLEINRFERMEPLVKHLGAGLRECFREEVEAGENVILEVTTVHVKLRQERLSTLVILHDVTREKLADKLKSEFVTLAAHQLRTPISGIKWSLQTLLDGDLGKLTEKQEEVVKQAFITNNKVINLVNDLLNVAEIEEGRYLNKVVLSNLGEIILSVVEDHRKDLENKNLQVDFLKPEEQLPQVMLDIEKMKIAVTNILDNAIRYTPEGGKIIVSIEKGKKDIEVRIEDSGMGIPFNEQDKIFSKFFRSSNIRKIDTEGTGLGLYIVKNIIEAHEGKIWFESEEGKGTAFYFTVPIKKSFGEFLTSEFY</sequence>
<evidence type="ECO:0000256" key="5">
    <source>
        <dbReference type="ARBA" id="ARBA00022679"/>
    </source>
</evidence>
<evidence type="ECO:0000256" key="9">
    <source>
        <dbReference type="ARBA" id="ARBA00022840"/>
    </source>
</evidence>
<evidence type="ECO:0000256" key="2">
    <source>
        <dbReference type="ARBA" id="ARBA00004141"/>
    </source>
</evidence>
<dbReference type="InterPro" id="IPR003661">
    <property type="entry name" value="HisK_dim/P_dom"/>
</dbReference>
<evidence type="ECO:0000313" key="16">
    <source>
        <dbReference type="Proteomes" id="UP000177740"/>
    </source>
</evidence>
<dbReference type="SUPFAM" id="SSF55785">
    <property type="entry name" value="PYP-like sensor domain (PAS domain)"/>
    <property type="match status" value="1"/>
</dbReference>
<dbReference type="AlphaFoldDB" id="A0A1G2ENJ1"/>
<dbReference type="STRING" id="1801677.A2365_00120"/>
<dbReference type="InterPro" id="IPR036097">
    <property type="entry name" value="HisK_dim/P_sf"/>
</dbReference>
<evidence type="ECO:0000256" key="10">
    <source>
        <dbReference type="ARBA" id="ARBA00022989"/>
    </source>
</evidence>
<dbReference type="NCBIfam" id="TIGR00229">
    <property type="entry name" value="sensory_box"/>
    <property type="match status" value="1"/>
</dbReference>
<evidence type="ECO:0000256" key="8">
    <source>
        <dbReference type="ARBA" id="ARBA00022777"/>
    </source>
</evidence>
<proteinExistence type="predicted"/>
<dbReference type="InterPro" id="IPR013767">
    <property type="entry name" value="PAS_fold"/>
</dbReference>
<dbReference type="PRINTS" id="PR00344">
    <property type="entry name" value="BCTRLSENSOR"/>
</dbReference>
<keyword evidence="7" id="KW-0547">Nucleotide-binding</keyword>
<keyword evidence="8" id="KW-0418">Kinase</keyword>
<dbReference type="Pfam" id="PF00512">
    <property type="entry name" value="HisKA"/>
    <property type="match status" value="1"/>
</dbReference>
<dbReference type="EC" id="2.7.13.3" evidence="3"/>
<dbReference type="CDD" id="cd00130">
    <property type="entry name" value="PAS"/>
    <property type="match status" value="1"/>
</dbReference>
<comment type="caution">
    <text evidence="15">The sequence shown here is derived from an EMBL/GenBank/DDBJ whole genome shotgun (WGS) entry which is preliminary data.</text>
</comment>
<dbReference type="CDD" id="cd00075">
    <property type="entry name" value="HATPase"/>
    <property type="match status" value="1"/>
</dbReference>
<dbReference type="SUPFAM" id="SSF47384">
    <property type="entry name" value="Homodimeric domain of signal transducing histidine kinase"/>
    <property type="match status" value="1"/>
</dbReference>
<keyword evidence="11" id="KW-0902">Two-component regulatory system</keyword>
<protein>
    <recommendedName>
        <fullName evidence="3">histidine kinase</fullName>
        <ecNumber evidence="3">2.7.13.3</ecNumber>
    </recommendedName>
</protein>
<accession>A0A1G2ENJ1</accession>
<evidence type="ECO:0000256" key="4">
    <source>
        <dbReference type="ARBA" id="ARBA00022553"/>
    </source>
</evidence>
<evidence type="ECO:0000256" key="1">
    <source>
        <dbReference type="ARBA" id="ARBA00000085"/>
    </source>
</evidence>
<dbReference type="InterPro" id="IPR005467">
    <property type="entry name" value="His_kinase_dom"/>
</dbReference>
<comment type="subcellular location">
    <subcellularLocation>
        <location evidence="2">Membrane</location>
        <topology evidence="2">Multi-pass membrane protein</topology>
    </subcellularLocation>
</comment>
<dbReference type="GO" id="GO:0005524">
    <property type="term" value="F:ATP binding"/>
    <property type="evidence" value="ECO:0007669"/>
    <property type="project" value="UniProtKB-KW"/>
</dbReference>
<dbReference type="GO" id="GO:0016020">
    <property type="term" value="C:membrane"/>
    <property type="evidence" value="ECO:0007669"/>
    <property type="project" value="UniProtKB-SubCell"/>
</dbReference>
<dbReference type="InterPro" id="IPR036890">
    <property type="entry name" value="HATPase_C_sf"/>
</dbReference>
<dbReference type="PROSITE" id="PS50109">
    <property type="entry name" value="HIS_KIN"/>
    <property type="match status" value="1"/>
</dbReference>
<dbReference type="Gene3D" id="1.10.287.130">
    <property type="match status" value="1"/>
</dbReference>
<reference evidence="15 16" key="1">
    <citation type="journal article" date="2016" name="Nat. Commun.">
        <title>Thousands of microbial genomes shed light on interconnected biogeochemical processes in an aquifer system.</title>
        <authorList>
            <person name="Anantharaman K."/>
            <person name="Brown C.T."/>
            <person name="Hug L.A."/>
            <person name="Sharon I."/>
            <person name="Castelle C.J."/>
            <person name="Probst A.J."/>
            <person name="Thomas B.C."/>
            <person name="Singh A."/>
            <person name="Wilkins M.J."/>
            <person name="Karaoz U."/>
            <person name="Brodie E.L."/>
            <person name="Williams K.H."/>
            <person name="Hubbard S.S."/>
            <person name="Banfield J.F."/>
        </authorList>
    </citation>
    <scope>NUCLEOTIDE SEQUENCE [LARGE SCALE GENOMIC DNA]</scope>
</reference>
<dbReference type="SMART" id="SM00387">
    <property type="entry name" value="HATPase_c"/>
    <property type="match status" value="1"/>
</dbReference>
<dbReference type="InterPro" id="IPR050351">
    <property type="entry name" value="BphY/WalK/GraS-like"/>
</dbReference>
<dbReference type="Proteomes" id="UP000177740">
    <property type="component" value="Unassembled WGS sequence"/>
</dbReference>
<dbReference type="GO" id="GO:0007234">
    <property type="term" value="P:osmosensory signaling via phosphorelay pathway"/>
    <property type="evidence" value="ECO:0007669"/>
    <property type="project" value="TreeGrafter"/>
</dbReference>
<dbReference type="GO" id="GO:0000155">
    <property type="term" value="F:phosphorelay sensor kinase activity"/>
    <property type="evidence" value="ECO:0007669"/>
    <property type="project" value="InterPro"/>
</dbReference>
<keyword evidence="12" id="KW-0472">Membrane</keyword>
<comment type="catalytic activity">
    <reaction evidence="1">
        <text>ATP + protein L-histidine = ADP + protein N-phospho-L-histidine.</text>
        <dbReference type="EC" id="2.7.13.3"/>
    </reaction>
</comment>
<keyword evidence="4" id="KW-0597">Phosphoprotein</keyword>
<dbReference type="InterPro" id="IPR003594">
    <property type="entry name" value="HATPase_dom"/>
</dbReference>
<organism evidence="15 16">
    <name type="scientific">Candidatus Nealsonbacteria bacterium RIFOXYB1_FULL_40_15</name>
    <dbReference type="NCBI Taxonomy" id="1801677"/>
    <lineage>
        <taxon>Bacteria</taxon>
        <taxon>Candidatus Nealsoniibacteriota</taxon>
    </lineage>
</organism>
<gene>
    <name evidence="15" type="ORF">A2365_00120</name>
</gene>
<dbReference type="Pfam" id="PF00989">
    <property type="entry name" value="PAS"/>
    <property type="match status" value="1"/>
</dbReference>
<dbReference type="FunFam" id="3.30.565.10:FF:000006">
    <property type="entry name" value="Sensor histidine kinase WalK"/>
    <property type="match status" value="1"/>
</dbReference>
<dbReference type="EMBL" id="MHMM01000007">
    <property type="protein sequence ID" value="OGZ27327.1"/>
    <property type="molecule type" value="Genomic_DNA"/>
</dbReference>
<dbReference type="Gene3D" id="3.30.565.10">
    <property type="entry name" value="Histidine kinase-like ATPase, C-terminal domain"/>
    <property type="match status" value="1"/>
</dbReference>
<dbReference type="GO" id="GO:0000156">
    <property type="term" value="F:phosphorelay response regulator activity"/>
    <property type="evidence" value="ECO:0007669"/>
    <property type="project" value="TreeGrafter"/>
</dbReference>
<dbReference type="InterPro" id="IPR000014">
    <property type="entry name" value="PAS"/>
</dbReference>
<evidence type="ECO:0000256" key="7">
    <source>
        <dbReference type="ARBA" id="ARBA00022741"/>
    </source>
</evidence>
<dbReference type="InterPro" id="IPR035965">
    <property type="entry name" value="PAS-like_dom_sf"/>
</dbReference>
<name>A0A1G2ENJ1_9BACT</name>
<dbReference type="PROSITE" id="PS50112">
    <property type="entry name" value="PAS"/>
    <property type="match status" value="1"/>
</dbReference>
<evidence type="ECO:0000256" key="3">
    <source>
        <dbReference type="ARBA" id="ARBA00012438"/>
    </source>
</evidence>
<dbReference type="SMART" id="SM00388">
    <property type="entry name" value="HisKA"/>
    <property type="match status" value="1"/>
</dbReference>
<evidence type="ECO:0000259" key="13">
    <source>
        <dbReference type="PROSITE" id="PS50109"/>
    </source>
</evidence>
<keyword evidence="6" id="KW-0812">Transmembrane</keyword>
<evidence type="ECO:0000256" key="11">
    <source>
        <dbReference type="ARBA" id="ARBA00023012"/>
    </source>
</evidence>
<evidence type="ECO:0000256" key="12">
    <source>
        <dbReference type="ARBA" id="ARBA00023136"/>
    </source>
</evidence>
<keyword evidence="5" id="KW-0808">Transferase</keyword>
<dbReference type="CDD" id="cd00082">
    <property type="entry name" value="HisKA"/>
    <property type="match status" value="1"/>
</dbReference>
<feature type="domain" description="PAS" evidence="14">
    <location>
        <begin position="21"/>
        <end position="62"/>
    </location>
</feature>
<dbReference type="PANTHER" id="PTHR42878">
    <property type="entry name" value="TWO-COMPONENT HISTIDINE KINASE"/>
    <property type="match status" value="1"/>
</dbReference>
<dbReference type="InterPro" id="IPR004358">
    <property type="entry name" value="Sig_transdc_His_kin-like_C"/>
</dbReference>
<dbReference type="Pfam" id="PF02518">
    <property type="entry name" value="HATPase_c"/>
    <property type="match status" value="1"/>
</dbReference>